<evidence type="ECO:0000313" key="9">
    <source>
        <dbReference type="Proteomes" id="UP000708208"/>
    </source>
</evidence>
<reference evidence="8" key="1">
    <citation type="submission" date="2021-06" db="EMBL/GenBank/DDBJ databases">
        <authorList>
            <person name="Hodson N. C."/>
            <person name="Mongue J. A."/>
            <person name="Jaron S. K."/>
        </authorList>
    </citation>
    <scope>NUCLEOTIDE SEQUENCE</scope>
</reference>
<sequence length="78" mass="8626">METGKTSGNCGVRKDDSVIAILNTRAVVTQALVTTNEDDQRTRKVVLQETRCPKIGDKFASRRVQKGVIGMIYSQEVN</sequence>
<keyword evidence="6" id="KW-0804">Transcription</keyword>
<dbReference type="GO" id="GO:0003677">
    <property type="term" value="F:DNA binding"/>
    <property type="evidence" value="ECO:0007669"/>
    <property type="project" value="InterPro"/>
</dbReference>
<evidence type="ECO:0000259" key="7">
    <source>
        <dbReference type="Pfam" id="PF00562"/>
    </source>
</evidence>
<feature type="domain" description="DNA-directed RNA polymerase subunit 2 hybrid-binding" evidence="7">
    <location>
        <begin position="13"/>
        <end position="76"/>
    </location>
</feature>
<name>A0A8J2PAV2_9HEXA</name>
<dbReference type="InterPro" id="IPR007120">
    <property type="entry name" value="DNA-dir_RNAP_su2_dom"/>
</dbReference>
<evidence type="ECO:0000256" key="1">
    <source>
        <dbReference type="ARBA" id="ARBA00006835"/>
    </source>
</evidence>
<evidence type="ECO:0000256" key="6">
    <source>
        <dbReference type="ARBA" id="ARBA00023163"/>
    </source>
</evidence>
<dbReference type="GO" id="GO:0006351">
    <property type="term" value="P:DNA-templated transcription"/>
    <property type="evidence" value="ECO:0007669"/>
    <property type="project" value="InterPro"/>
</dbReference>
<dbReference type="Pfam" id="PF00562">
    <property type="entry name" value="RNA_pol_Rpb2_6"/>
    <property type="match status" value="1"/>
</dbReference>
<evidence type="ECO:0000256" key="4">
    <source>
        <dbReference type="ARBA" id="ARBA00022679"/>
    </source>
</evidence>
<accession>A0A8J2PAV2</accession>
<gene>
    <name evidence="8" type="ORF">AFUS01_LOCUS18676</name>
</gene>
<dbReference type="GO" id="GO:0000428">
    <property type="term" value="C:DNA-directed RNA polymerase complex"/>
    <property type="evidence" value="ECO:0007669"/>
    <property type="project" value="UniProtKB-KW"/>
</dbReference>
<dbReference type="GO" id="GO:0032549">
    <property type="term" value="F:ribonucleoside binding"/>
    <property type="evidence" value="ECO:0007669"/>
    <property type="project" value="InterPro"/>
</dbReference>
<dbReference type="PANTHER" id="PTHR20856">
    <property type="entry name" value="DNA-DIRECTED RNA POLYMERASE I SUBUNIT 2"/>
    <property type="match status" value="1"/>
</dbReference>
<keyword evidence="5" id="KW-0548">Nucleotidyltransferase</keyword>
<dbReference type="InterPro" id="IPR015712">
    <property type="entry name" value="DNA-dir_RNA_pol_su2"/>
</dbReference>
<keyword evidence="3" id="KW-0240">DNA-directed RNA polymerase</keyword>
<dbReference type="AlphaFoldDB" id="A0A8J2PAV2"/>
<organism evidence="8 9">
    <name type="scientific">Allacma fusca</name>
    <dbReference type="NCBI Taxonomy" id="39272"/>
    <lineage>
        <taxon>Eukaryota</taxon>
        <taxon>Metazoa</taxon>
        <taxon>Ecdysozoa</taxon>
        <taxon>Arthropoda</taxon>
        <taxon>Hexapoda</taxon>
        <taxon>Collembola</taxon>
        <taxon>Symphypleona</taxon>
        <taxon>Sminthuridae</taxon>
        <taxon>Allacma</taxon>
    </lineage>
</organism>
<comment type="similarity">
    <text evidence="1">Belongs to the RNA polymerase beta chain family.</text>
</comment>
<comment type="caution">
    <text evidence="8">The sequence shown here is derived from an EMBL/GenBank/DDBJ whole genome shotgun (WGS) entry which is preliminary data.</text>
</comment>
<evidence type="ECO:0000313" key="8">
    <source>
        <dbReference type="EMBL" id="CAG7729996.1"/>
    </source>
</evidence>
<dbReference type="Proteomes" id="UP000708208">
    <property type="component" value="Unassembled WGS sequence"/>
</dbReference>
<evidence type="ECO:0000256" key="2">
    <source>
        <dbReference type="ARBA" id="ARBA00012418"/>
    </source>
</evidence>
<dbReference type="GO" id="GO:0003899">
    <property type="term" value="F:DNA-directed RNA polymerase activity"/>
    <property type="evidence" value="ECO:0007669"/>
    <property type="project" value="UniProtKB-EC"/>
</dbReference>
<dbReference type="EC" id="2.7.7.6" evidence="2"/>
<dbReference type="EMBL" id="CAJVCH010187553">
    <property type="protein sequence ID" value="CAG7729996.1"/>
    <property type="molecule type" value="Genomic_DNA"/>
</dbReference>
<evidence type="ECO:0000256" key="5">
    <source>
        <dbReference type="ARBA" id="ARBA00022695"/>
    </source>
</evidence>
<protein>
    <recommendedName>
        <fullName evidence="2">DNA-directed RNA polymerase</fullName>
        <ecNumber evidence="2">2.7.7.6</ecNumber>
    </recommendedName>
</protein>
<keyword evidence="9" id="KW-1185">Reference proteome</keyword>
<evidence type="ECO:0000256" key="3">
    <source>
        <dbReference type="ARBA" id="ARBA00022478"/>
    </source>
</evidence>
<keyword evidence="4" id="KW-0808">Transferase</keyword>
<proteinExistence type="inferred from homology"/>